<keyword evidence="2" id="KW-1185">Reference proteome</keyword>
<proteinExistence type="predicted"/>
<dbReference type="Proteomes" id="UP000800200">
    <property type="component" value="Unassembled WGS sequence"/>
</dbReference>
<organism evidence="1 2">
    <name type="scientific">Zopfia rhizophila CBS 207.26</name>
    <dbReference type="NCBI Taxonomy" id="1314779"/>
    <lineage>
        <taxon>Eukaryota</taxon>
        <taxon>Fungi</taxon>
        <taxon>Dikarya</taxon>
        <taxon>Ascomycota</taxon>
        <taxon>Pezizomycotina</taxon>
        <taxon>Dothideomycetes</taxon>
        <taxon>Dothideomycetes incertae sedis</taxon>
        <taxon>Zopfiaceae</taxon>
        <taxon>Zopfia</taxon>
    </lineage>
</organism>
<protein>
    <submittedName>
        <fullName evidence="1">Uncharacterized protein</fullName>
    </submittedName>
</protein>
<evidence type="ECO:0000313" key="2">
    <source>
        <dbReference type="Proteomes" id="UP000800200"/>
    </source>
</evidence>
<dbReference type="EMBL" id="ML994610">
    <property type="protein sequence ID" value="KAF2195165.1"/>
    <property type="molecule type" value="Genomic_DNA"/>
</dbReference>
<evidence type="ECO:0000313" key="1">
    <source>
        <dbReference type="EMBL" id="KAF2195165.1"/>
    </source>
</evidence>
<accession>A0A6A6EVD7</accession>
<name>A0A6A6EVD7_9PEZI</name>
<reference evidence="1" key="1">
    <citation type="journal article" date="2020" name="Stud. Mycol.">
        <title>101 Dothideomycetes genomes: a test case for predicting lifestyles and emergence of pathogens.</title>
        <authorList>
            <person name="Haridas S."/>
            <person name="Albert R."/>
            <person name="Binder M."/>
            <person name="Bloem J."/>
            <person name="Labutti K."/>
            <person name="Salamov A."/>
            <person name="Andreopoulos B."/>
            <person name="Baker S."/>
            <person name="Barry K."/>
            <person name="Bills G."/>
            <person name="Bluhm B."/>
            <person name="Cannon C."/>
            <person name="Castanera R."/>
            <person name="Culley D."/>
            <person name="Daum C."/>
            <person name="Ezra D."/>
            <person name="Gonzalez J."/>
            <person name="Henrissat B."/>
            <person name="Kuo A."/>
            <person name="Liang C."/>
            <person name="Lipzen A."/>
            <person name="Lutzoni F."/>
            <person name="Magnuson J."/>
            <person name="Mondo S."/>
            <person name="Nolan M."/>
            <person name="Ohm R."/>
            <person name="Pangilinan J."/>
            <person name="Park H.-J."/>
            <person name="Ramirez L."/>
            <person name="Alfaro M."/>
            <person name="Sun H."/>
            <person name="Tritt A."/>
            <person name="Yoshinaga Y."/>
            <person name="Zwiers L.-H."/>
            <person name="Turgeon B."/>
            <person name="Goodwin S."/>
            <person name="Spatafora J."/>
            <person name="Crous P."/>
            <person name="Grigoriev I."/>
        </authorList>
    </citation>
    <scope>NUCLEOTIDE SEQUENCE</scope>
    <source>
        <strain evidence="1">CBS 207.26</strain>
    </source>
</reference>
<dbReference type="AlphaFoldDB" id="A0A6A6EVD7"/>
<sequence length="155" mass="17992">MTLGIGMNRAEYWWSQGDTVEALWHHSQLHYAEDVEKEYTKKYTSAREFGQTLQEDLGFRGFIRLSRIHPPYVILDGNAEYAFLDIRLYQSHLESHLIARHLTLISLFLHQLVASNTHELPVQVPHLQSDSVAHTRIQICIPMRSLMASWKAQPP</sequence>
<gene>
    <name evidence="1" type="ORF">K469DRAFT_681511</name>
</gene>